<dbReference type="STRING" id="51670.SAMN04488557_0879"/>
<dbReference type="NCBIfam" id="TIGR01365">
    <property type="entry name" value="serC_2"/>
    <property type="match status" value="1"/>
</dbReference>
<proteinExistence type="inferred from homology"/>
<reference evidence="13" key="1">
    <citation type="submission" date="2016-10" db="EMBL/GenBank/DDBJ databases">
        <authorList>
            <person name="Varghese N."/>
            <person name="Submissions S."/>
        </authorList>
    </citation>
    <scope>NUCLEOTIDE SEQUENCE [LARGE SCALE GENOMIC DNA]</scope>
    <source>
        <strain evidence="13">DSM 1565</strain>
    </source>
</reference>
<dbReference type="GO" id="GO:0004760">
    <property type="term" value="F:L-serine-pyruvate transaminase activity"/>
    <property type="evidence" value="ECO:0007669"/>
    <property type="project" value="TreeGrafter"/>
</dbReference>
<evidence type="ECO:0000256" key="4">
    <source>
        <dbReference type="ARBA" id="ARBA00013030"/>
    </source>
</evidence>
<keyword evidence="10" id="KW-0718">Serine biosynthesis</keyword>
<evidence type="ECO:0000256" key="9">
    <source>
        <dbReference type="ARBA" id="ARBA00022898"/>
    </source>
</evidence>
<keyword evidence="7" id="KW-0028">Amino-acid biosynthesis</keyword>
<name>A0A1I7MZT4_9HYPH</name>
<evidence type="ECO:0000256" key="8">
    <source>
        <dbReference type="ARBA" id="ARBA00022679"/>
    </source>
</evidence>
<evidence type="ECO:0000256" key="5">
    <source>
        <dbReference type="ARBA" id="ARBA00022490"/>
    </source>
</evidence>
<dbReference type="RefSeq" id="WP_092864663.1">
    <property type="nucleotide sequence ID" value="NZ_FPCH01000001.1"/>
</dbReference>
<dbReference type="SUPFAM" id="SSF53383">
    <property type="entry name" value="PLP-dependent transferases"/>
    <property type="match status" value="1"/>
</dbReference>
<dbReference type="Proteomes" id="UP000199423">
    <property type="component" value="Unassembled WGS sequence"/>
</dbReference>
<dbReference type="AlphaFoldDB" id="A0A1I7MZT4"/>
<comment type="pathway">
    <text evidence="2">Amino-acid biosynthesis; L-serine biosynthesis; L-serine from 3-phospho-D-glycerate: step 2/3.</text>
</comment>
<comment type="cofactor">
    <cofactor evidence="1">
        <name>pyridoxal 5'-phosphate</name>
        <dbReference type="ChEBI" id="CHEBI:597326"/>
    </cofactor>
</comment>
<evidence type="ECO:0000313" key="12">
    <source>
        <dbReference type="EMBL" id="SFV27914.1"/>
    </source>
</evidence>
<dbReference type="EMBL" id="FPCH01000001">
    <property type="protein sequence ID" value="SFV27914.1"/>
    <property type="molecule type" value="Genomic_DNA"/>
</dbReference>
<organism evidence="12 13">
    <name type="scientific">Hyphomicrobium facile</name>
    <dbReference type="NCBI Taxonomy" id="51670"/>
    <lineage>
        <taxon>Bacteria</taxon>
        <taxon>Pseudomonadati</taxon>
        <taxon>Pseudomonadota</taxon>
        <taxon>Alphaproteobacteria</taxon>
        <taxon>Hyphomicrobiales</taxon>
        <taxon>Hyphomicrobiaceae</taxon>
        <taxon>Hyphomicrobium</taxon>
    </lineage>
</organism>
<gene>
    <name evidence="12" type="ORF">SAMN04488557_0879</name>
</gene>
<dbReference type="CDD" id="cd01494">
    <property type="entry name" value="AAT_I"/>
    <property type="match status" value="1"/>
</dbReference>
<evidence type="ECO:0000256" key="6">
    <source>
        <dbReference type="ARBA" id="ARBA00022576"/>
    </source>
</evidence>
<evidence type="ECO:0000256" key="7">
    <source>
        <dbReference type="ARBA" id="ARBA00022605"/>
    </source>
</evidence>
<dbReference type="InterPro" id="IPR022278">
    <property type="entry name" value="Pser_aminoTfrase"/>
</dbReference>
<evidence type="ECO:0000256" key="1">
    <source>
        <dbReference type="ARBA" id="ARBA00001933"/>
    </source>
</evidence>
<dbReference type="PANTHER" id="PTHR21152">
    <property type="entry name" value="AMINOTRANSFERASE CLASS V"/>
    <property type="match status" value="1"/>
</dbReference>
<comment type="catalytic activity">
    <reaction evidence="11">
        <text>O-phospho-L-serine + 2-oxoglutarate = 3-phosphooxypyruvate + L-glutamate</text>
        <dbReference type="Rhea" id="RHEA:14329"/>
        <dbReference type="ChEBI" id="CHEBI:16810"/>
        <dbReference type="ChEBI" id="CHEBI:18110"/>
        <dbReference type="ChEBI" id="CHEBI:29985"/>
        <dbReference type="ChEBI" id="CHEBI:57524"/>
        <dbReference type="EC" id="2.6.1.52"/>
    </reaction>
</comment>
<dbReference type="InterPro" id="IPR006271">
    <property type="entry name" value="Pser_aminoTfrase_methanosarc"/>
</dbReference>
<keyword evidence="6 12" id="KW-0032">Aminotransferase</keyword>
<keyword evidence="8 12" id="KW-0808">Transferase</keyword>
<evidence type="ECO:0000313" key="13">
    <source>
        <dbReference type="Proteomes" id="UP000199423"/>
    </source>
</evidence>
<dbReference type="PANTHER" id="PTHR21152:SF40">
    <property type="entry name" value="ALANINE--GLYOXYLATE AMINOTRANSFERASE"/>
    <property type="match status" value="1"/>
</dbReference>
<evidence type="ECO:0000256" key="10">
    <source>
        <dbReference type="ARBA" id="ARBA00023299"/>
    </source>
</evidence>
<evidence type="ECO:0000256" key="2">
    <source>
        <dbReference type="ARBA" id="ARBA00005099"/>
    </source>
</evidence>
<evidence type="ECO:0000256" key="3">
    <source>
        <dbReference type="ARBA" id="ARBA00006904"/>
    </source>
</evidence>
<dbReference type="GO" id="GO:0004648">
    <property type="term" value="F:O-phospho-L-serine:2-oxoglutarate aminotransferase activity"/>
    <property type="evidence" value="ECO:0007669"/>
    <property type="project" value="UniProtKB-EC"/>
</dbReference>
<dbReference type="NCBIfam" id="NF002841">
    <property type="entry name" value="PRK03080.1-2"/>
    <property type="match status" value="1"/>
</dbReference>
<dbReference type="PIRSF" id="PIRSF000525">
    <property type="entry name" value="SerC"/>
    <property type="match status" value="1"/>
</dbReference>
<dbReference type="GO" id="GO:0008453">
    <property type="term" value="F:alanine-glyoxylate transaminase activity"/>
    <property type="evidence" value="ECO:0007669"/>
    <property type="project" value="TreeGrafter"/>
</dbReference>
<dbReference type="GO" id="GO:0019265">
    <property type="term" value="P:glycine biosynthetic process, by transamination of glyoxylate"/>
    <property type="evidence" value="ECO:0007669"/>
    <property type="project" value="TreeGrafter"/>
</dbReference>
<dbReference type="Gene3D" id="3.90.1150.10">
    <property type="entry name" value="Aspartate Aminotransferase, domain 1"/>
    <property type="match status" value="1"/>
</dbReference>
<evidence type="ECO:0000256" key="11">
    <source>
        <dbReference type="ARBA" id="ARBA00049007"/>
    </source>
</evidence>
<dbReference type="EC" id="2.6.1.52" evidence="4"/>
<dbReference type="GO" id="GO:0006564">
    <property type="term" value="P:L-serine biosynthetic process"/>
    <property type="evidence" value="ECO:0007669"/>
    <property type="project" value="UniProtKB-KW"/>
</dbReference>
<accession>A0A1I7MZT4</accession>
<keyword evidence="13" id="KW-1185">Reference proteome</keyword>
<dbReference type="InterPro" id="IPR015421">
    <property type="entry name" value="PyrdxlP-dep_Trfase_major"/>
</dbReference>
<dbReference type="InterPro" id="IPR015424">
    <property type="entry name" value="PyrdxlP-dep_Trfase"/>
</dbReference>
<comment type="similarity">
    <text evidence="3">Belongs to the class-V pyridoxal-phosphate-dependent aminotransferase family. SerC subfamily.</text>
</comment>
<protein>
    <recommendedName>
        <fullName evidence="4">phosphoserine transaminase</fullName>
        <ecNumber evidence="4">2.6.1.52</ecNumber>
    </recommendedName>
</protein>
<sequence length="390" mass="42845">MPELKKPQSKPRRPFFSSGPCVKRPGWRPDALEGALVGRSHRSADGRERLKLAVDRTRDILSLPPGYEVAIVPGSDTGAFELAMWNLLGERGADVLAWDVFGRNWLRDVFGELKLPDVRAFEGNPGYLPDLSVVDFSRDVLFTWNGTTTGVKVPDGNWIPDDRAGLVFCDATSALFAEDVDVGKIDVLTFSWQKALGGEGAHGMLILSPRALDRLVSYRPAWPIPKLFRLTNHDGILWDVFQGVTINTPSMLCVEDYLDALAWAEGLGGIAGTTARSKASSSVLYDWIDRTPWVAALAADPRTRSHTSVAMRFAETALAEASEDVRLDVMRDMVRLLEDEAAAFDIAAYRGMPPGLRIWCGTTVETDDIAALLPWLDWAYAKVRAGALSA</sequence>
<dbReference type="InterPro" id="IPR015422">
    <property type="entry name" value="PyrdxlP-dep_Trfase_small"/>
</dbReference>
<keyword evidence="9" id="KW-0663">Pyridoxal phosphate</keyword>
<dbReference type="Gene3D" id="3.40.640.10">
    <property type="entry name" value="Type I PLP-dependent aspartate aminotransferase-like (Major domain)"/>
    <property type="match status" value="1"/>
</dbReference>
<dbReference type="UniPathway" id="UPA00135">
    <property type="reaction ID" value="UER00197"/>
</dbReference>
<dbReference type="OrthoDB" id="9772439at2"/>
<keyword evidence="5" id="KW-0963">Cytoplasm</keyword>